<dbReference type="RefSeq" id="WP_216925002.1">
    <property type="nucleotide sequence ID" value="NZ_JAHOPC010000006.1"/>
</dbReference>
<dbReference type="EMBL" id="JAHOPC010000006">
    <property type="protein sequence ID" value="MBU8866834.1"/>
    <property type="molecule type" value="Genomic_DNA"/>
</dbReference>
<accession>A0ABS6I5C7</accession>
<sequence>MVLSRRLLFRSGIWEIARPRHPLTAGHVLIRLSDPSTEFTEASAADWLFCHNLARAALEDVLGAKRFAVMFANRWHPLGSAIGEPVAESSTPTFHLFARWEAESTTPGRQLALPAHRRVPEPEDSLDIVDARIRVSLGLGAATVTEAPTGQVASAQAAASGVVPVQVPVPLVATVDAARHHSVIEPASGAAAISSVLPGELVAMGSALGVLPLTSGLTGFSCVAIEGGNPGSALRIHAVGRSAAEQANPMLDLFNLPEVSFALL</sequence>
<evidence type="ECO:0000313" key="1">
    <source>
        <dbReference type="EMBL" id="MBU8866834.1"/>
    </source>
</evidence>
<dbReference type="Proteomes" id="UP000824166">
    <property type="component" value="Unassembled WGS sequence"/>
</dbReference>
<name>A0ABS6I5C7_9MICC</name>
<evidence type="ECO:0000313" key="2">
    <source>
        <dbReference type="Proteomes" id="UP000824166"/>
    </source>
</evidence>
<gene>
    <name evidence="1" type="ORF">KSW38_11080</name>
</gene>
<organism evidence="1 2">
    <name type="scientific">Paenarthrobacter aromaticivorans</name>
    <dbReference type="NCBI Taxonomy" id="2849150"/>
    <lineage>
        <taxon>Bacteria</taxon>
        <taxon>Bacillati</taxon>
        <taxon>Actinomycetota</taxon>
        <taxon>Actinomycetes</taxon>
        <taxon>Micrococcales</taxon>
        <taxon>Micrococcaceae</taxon>
        <taxon>Paenarthrobacter</taxon>
    </lineage>
</organism>
<keyword evidence="2" id="KW-1185">Reference proteome</keyword>
<comment type="caution">
    <text evidence="1">The sequence shown here is derived from an EMBL/GenBank/DDBJ whole genome shotgun (WGS) entry which is preliminary data.</text>
</comment>
<reference evidence="1 2" key="1">
    <citation type="submission" date="2021-06" db="EMBL/GenBank/DDBJ databases">
        <authorList>
            <person name="Jeong J.W."/>
        </authorList>
    </citation>
    <scope>NUCLEOTIDE SEQUENCE [LARGE SCALE GENOMIC DNA]</scope>
    <source>
        <strain evidence="1 2">MMS21-TAE1-1</strain>
    </source>
</reference>
<proteinExistence type="predicted"/>
<protein>
    <submittedName>
        <fullName evidence="1">Uncharacterized protein</fullName>
    </submittedName>
</protein>